<dbReference type="Proteomes" id="UP001314205">
    <property type="component" value="Unassembled WGS sequence"/>
</dbReference>
<keyword evidence="1" id="KW-0863">Zinc-finger</keyword>
<evidence type="ECO:0000259" key="3">
    <source>
        <dbReference type="PROSITE" id="PS50157"/>
    </source>
</evidence>
<dbReference type="AlphaFoldDB" id="A0AAV1K944"/>
<evidence type="ECO:0000256" key="1">
    <source>
        <dbReference type="PROSITE-ProRule" id="PRU00042"/>
    </source>
</evidence>
<dbReference type="EMBL" id="CAVLGL010000001">
    <property type="protein sequence ID" value="CAK1578830.1"/>
    <property type="molecule type" value="Genomic_DNA"/>
</dbReference>
<dbReference type="InterPro" id="IPR013087">
    <property type="entry name" value="Znf_C2H2_type"/>
</dbReference>
<organism evidence="4 5">
    <name type="scientific">Parnassius mnemosyne</name>
    <name type="common">clouded apollo</name>
    <dbReference type="NCBI Taxonomy" id="213953"/>
    <lineage>
        <taxon>Eukaryota</taxon>
        <taxon>Metazoa</taxon>
        <taxon>Ecdysozoa</taxon>
        <taxon>Arthropoda</taxon>
        <taxon>Hexapoda</taxon>
        <taxon>Insecta</taxon>
        <taxon>Pterygota</taxon>
        <taxon>Neoptera</taxon>
        <taxon>Endopterygota</taxon>
        <taxon>Lepidoptera</taxon>
        <taxon>Glossata</taxon>
        <taxon>Ditrysia</taxon>
        <taxon>Papilionoidea</taxon>
        <taxon>Papilionidae</taxon>
        <taxon>Parnassiinae</taxon>
        <taxon>Parnassini</taxon>
        <taxon>Parnassius</taxon>
        <taxon>Driopa</taxon>
    </lineage>
</organism>
<sequence length="762" mass="86478">MNASPGNIIINSCQYTPVYVIQNPSVSPTRSYVLAQSDEYSQKPVGDSLKSFYENSGKLANNLQESKKCEPKILKKVDSSIVGNNLKLASFLLPKNDTSKQYVAPVNNIGIKPIVSSCNTHTITNVVNTVPKLDINRKIVKLKSIPNSTKTSFQGRKLPKTKPKENSQNPSKHTSVQLLKLGETYHSLNQLSDDQMKIVNHALKIFSDPKKTPKEPAYDPITNTRFIYKVLSPKDLTIVGKNKLIFKQKRAEVKKDNIKKEEEVIFKKKPDKKEVKPIIEKEIHEEPAAVLETKVTRSGRKVKLPKHHTTEEETPHKPRKKNGTIVSCFQCSLEFSSLYRLQRHYENHPTHIPAKIHSNLFHCLLAIIKSGSEEDRANIFIQQLEQLIAKFKSLLPCLFKKADGRHEGNEGTKLCTINDDIGRLFGMNPGKYNVNMDALTCVKDTEGHCRHNPKTNQLNSDLDKPSQSLLSSNIEDITNSRSEVEDCARINSVAKWPTVTKRNWKQKLQNSNAKKVKMDSECDSSIELVMDDFITFNETNETDLLPQCVPLVTTEVNQEPTVDKSLDILKDETKKPSHIQFHSTHFDIRSSPIKQSSTVFCKFQINPEKIPKYEVQIIKPLDIENEFIHENNAQSNTESINSNVIFNENIDLPAKGTENNLDFVNKDWTISMTNEQTVNNIESNTLIEPALLHFKYESLNKNTVNDINNQNDNLVLNNLTNQNQSVLNFLDSLGNDCLSYPETEIRNNAVDFQLDLFSFNNT</sequence>
<proteinExistence type="predicted"/>
<keyword evidence="5" id="KW-1185">Reference proteome</keyword>
<reference evidence="4 5" key="1">
    <citation type="submission" date="2023-11" db="EMBL/GenBank/DDBJ databases">
        <authorList>
            <person name="Hedman E."/>
            <person name="Englund M."/>
            <person name="Stromberg M."/>
            <person name="Nyberg Akerstrom W."/>
            <person name="Nylinder S."/>
            <person name="Jareborg N."/>
            <person name="Kallberg Y."/>
            <person name="Kronander E."/>
        </authorList>
    </citation>
    <scope>NUCLEOTIDE SEQUENCE [LARGE SCALE GENOMIC DNA]</scope>
</reference>
<feature type="compositionally biased region" description="Polar residues" evidence="2">
    <location>
        <begin position="166"/>
        <end position="175"/>
    </location>
</feature>
<keyword evidence="1" id="KW-0479">Metal-binding</keyword>
<evidence type="ECO:0000256" key="2">
    <source>
        <dbReference type="SAM" id="MobiDB-lite"/>
    </source>
</evidence>
<accession>A0AAV1K944</accession>
<dbReference type="PROSITE" id="PS50157">
    <property type="entry name" value="ZINC_FINGER_C2H2_2"/>
    <property type="match status" value="1"/>
</dbReference>
<evidence type="ECO:0000313" key="5">
    <source>
        <dbReference type="Proteomes" id="UP001314205"/>
    </source>
</evidence>
<keyword evidence="1" id="KW-0862">Zinc</keyword>
<feature type="domain" description="C2H2-type" evidence="3">
    <location>
        <begin position="326"/>
        <end position="353"/>
    </location>
</feature>
<comment type="caution">
    <text evidence="4">The sequence shown here is derived from an EMBL/GenBank/DDBJ whole genome shotgun (WGS) entry which is preliminary data.</text>
</comment>
<feature type="region of interest" description="Disordered" evidence="2">
    <location>
        <begin position="150"/>
        <end position="175"/>
    </location>
</feature>
<protein>
    <recommendedName>
        <fullName evidence="3">C2H2-type domain-containing protein</fullName>
    </recommendedName>
</protein>
<gene>
    <name evidence="4" type="ORF">PARMNEM_LOCUS865</name>
</gene>
<evidence type="ECO:0000313" key="4">
    <source>
        <dbReference type="EMBL" id="CAK1578830.1"/>
    </source>
</evidence>
<name>A0AAV1K944_9NEOP</name>
<dbReference type="GO" id="GO:0008270">
    <property type="term" value="F:zinc ion binding"/>
    <property type="evidence" value="ECO:0007669"/>
    <property type="project" value="UniProtKB-KW"/>
</dbReference>
<dbReference type="PROSITE" id="PS00028">
    <property type="entry name" value="ZINC_FINGER_C2H2_1"/>
    <property type="match status" value="1"/>
</dbReference>